<keyword evidence="3" id="KW-1185">Reference proteome</keyword>
<accession>A0A9J5WN34</accession>
<evidence type="ECO:0000256" key="1">
    <source>
        <dbReference type="SAM" id="MobiDB-lite"/>
    </source>
</evidence>
<comment type="caution">
    <text evidence="2">The sequence shown here is derived from an EMBL/GenBank/DDBJ whole genome shotgun (WGS) entry which is preliminary data.</text>
</comment>
<evidence type="ECO:0000313" key="3">
    <source>
        <dbReference type="Proteomes" id="UP000824120"/>
    </source>
</evidence>
<dbReference type="EMBL" id="JACXVP010000011">
    <property type="protein sequence ID" value="KAG5577371.1"/>
    <property type="molecule type" value="Genomic_DNA"/>
</dbReference>
<dbReference type="AlphaFoldDB" id="A0A9J5WN34"/>
<dbReference type="Proteomes" id="UP000824120">
    <property type="component" value="Chromosome 11"/>
</dbReference>
<feature type="region of interest" description="Disordered" evidence="1">
    <location>
        <begin position="1"/>
        <end position="20"/>
    </location>
</feature>
<name>A0A9J5WN34_SOLCO</name>
<evidence type="ECO:0000313" key="2">
    <source>
        <dbReference type="EMBL" id="KAG5577371.1"/>
    </source>
</evidence>
<reference evidence="2 3" key="1">
    <citation type="submission" date="2020-09" db="EMBL/GenBank/DDBJ databases">
        <title>De no assembly of potato wild relative species, Solanum commersonii.</title>
        <authorList>
            <person name="Cho K."/>
        </authorList>
    </citation>
    <scope>NUCLEOTIDE SEQUENCE [LARGE SCALE GENOMIC DNA]</scope>
    <source>
        <strain evidence="2">LZ3.2</strain>
        <tissue evidence="2">Leaf</tissue>
    </source>
</reference>
<organism evidence="2 3">
    <name type="scientific">Solanum commersonii</name>
    <name type="common">Commerson's wild potato</name>
    <name type="synonym">Commerson's nightshade</name>
    <dbReference type="NCBI Taxonomy" id="4109"/>
    <lineage>
        <taxon>Eukaryota</taxon>
        <taxon>Viridiplantae</taxon>
        <taxon>Streptophyta</taxon>
        <taxon>Embryophyta</taxon>
        <taxon>Tracheophyta</taxon>
        <taxon>Spermatophyta</taxon>
        <taxon>Magnoliopsida</taxon>
        <taxon>eudicotyledons</taxon>
        <taxon>Gunneridae</taxon>
        <taxon>Pentapetalae</taxon>
        <taxon>asterids</taxon>
        <taxon>lamiids</taxon>
        <taxon>Solanales</taxon>
        <taxon>Solanaceae</taxon>
        <taxon>Solanoideae</taxon>
        <taxon>Solaneae</taxon>
        <taxon>Solanum</taxon>
    </lineage>
</organism>
<protein>
    <submittedName>
        <fullName evidence="2">Uncharacterized protein</fullName>
    </submittedName>
</protein>
<gene>
    <name evidence="2" type="ORF">H5410_057505</name>
</gene>
<feature type="non-terminal residue" evidence="2">
    <location>
        <position position="1"/>
    </location>
</feature>
<sequence length="75" mass="8466">MERVPAAGTNWKGTGGRRHTDWASRSWAKSLLDCAALGSILAGPRKGDEYRVCALVEKETCMYWYRGRFGKVVRM</sequence>
<proteinExistence type="predicted"/>